<dbReference type="Proteomes" id="UP001057375">
    <property type="component" value="Unassembled WGS sequence"/>
</dbReference>
<gene>
    <name evidence="2" type="ORF">ADUPG1_001844</name>
</gene>
<evidence type="ECO:0000313" key="3">
    <source>
        <dbReference type="Proteomes" id="UP001057375"/>
    </source>
</evidence>
<keyword evidence="1" id="KW-1133">Transmembrane helix</keyword>
<evidence type="ECO:0000313" key="2">
    <source>
        <dbReference type="EMBL" id="GKT31098.1"/>
    </source>
</evidence>
<comment type="caution">
    <text evidence="2">The sequence shown here is derived from an EMBL/GenBank/DDBJ whole genome shotgun (WGS) entry which is preliminary data.</text>
</comment>
<keyword evidence="3" id="KW-1185">Reference proteome</keyword>
<name>A0ABQ5KEX5_9EUKA</name>
<sequence length="108" mass="12106">MPYDSCKFVVVCLSCPWIYVVVVLDSVVSKPFVVLCCCCVVVVVLCCCCCVYAICRVMCCMCTPFDCDCMCVHVCIDAPVYAKRTDLRVLGEQGFGHEMPSSSERRMW</sequence>
<evidence type="ECO:0000256" key="1">
    <source>
        <dbReference type="SAM" id="Phobius"/>
    </source>
</evidence>
<keyword evidence="1" id="KW-0472">Membrane</keyword>
<accession>A0ABQ5KEX5</accession>
<organism evidence="2 3">
    <name type="scientific">Aduncisulcus paluster</name>
    <dbReference type="NCBI Taxonomy" id="2918883"/>
    <lineage>
        <taxon>Eukaryota</taxon>
        <taxon>Metamonada</taxon>
        <taxon>Carpediemonas-like organisms</taxon>
        <taxon>Aduncisulcus</taxon>
    </lineage>
</organism>
<feature type="transmembrane region" description="Helical" evidence="1">
    <location>
        <begin position="32"/>
        <end position="54"/>
    </location>
</feature>
<proteinExistence type="predicted"/>
<dbReference type="EMBL" id="BQXS01001817">
    <property type="protein sequence ID" value="GKT31098.1"/>
    <property type="molecule type" value="Genomic_DNA"/>
</dbReference>
<protein>
    <submittedName>
        <fullName evidence="2">Uncharacterized protein</fullName>
    </submittedName>
</protein>
<keyword evidence="1" id="KW-0812">Transmembrane</keyword>
<feature type="transmembrane region" description="Helical" evidence="1">
    <location>
        <begin position="6"/>
        <end position="25"/>
    </location>
</feature>
<reference evidence="2" key="1">
    <citation type="submission" date="2022-03" db="EMBL/GenBank/DDBJ databases">
        <title>Draft genome sequence of Aduncisulcus paluster, a free-living microaerophilic Fornicata.</title>
        <authorList>
            <person name="Yuyama I."/>
            <person name="Kume K."/>
            <person name="Tamura T."/>
            <person name="Inagaki Y."/>
            <person name="Hashimoto T."/>
        </authorList>
    </citation>
    <scope>NUCLEOTIDE SEQUENCE</scope>
    <source>
        <strain evidence="2">NY0171</strain>
    </source>
</reference>